<dbReference type="Gene3D" id="2.130.10.10">
    <property type="entry name" value="YVTN repeat-like/Quinoprotein amine dehydrogenase"/>
    <property type="match status" value="1"/>
</dbReference>
<organism evidence="5 6">
    <name type="scientific">Cymbomonas tetramitiformis</name>
    <dbReference type="NCBI Taxonomy" id="36881"/>
    <lineage>
        <taxon>Eukaryota</taxon>
        <taxon>Viridiplantae</taxon>
        <taxon>Chlorophyta</taxon>
        <taxon>Pyramimonadophyceae</taxon>
        <taxon>Pyramimonadales</taxon>
        <taxon>Pyramimonadaceae</taxon>
        <taxon>Cymbomonas</taxon>
    </lineage>
</organism>
<evidence type="ECO:0000256" key="2">
    <source>
        <dbReference type="ARBA" id="ARBA00022737"/>
    </source>
</evidence>
<feature type="domain" description="EML-like second beta-propeller" evidence="4">
    <location>
        <begin position="1"/>
        <end position="128"/>
    </location>
</feature>
<dbReference type="InterPro" id="IPR036322">
    <property type="entry name" value="WD40_repeat_dom_sf"/>
</dbReference>
<dbReference type="InterPro" id="IPR001680">
    <property type="entry name" value="WD40_rpt"/>
</dbReference>
<dbReference type="GO" id="GO:0008017">
    <property type="term" value="F:microtubule binding"/>
    <property type="evidence" value="ECO:0007669"/>
    <property type="project" value="TreeGrafter"/>
</dbReference>
<dbReference type="PANTHER" id="PTHR13720">
    <property type="entry name" value="WD-40 REPEAT PROTEIN"/>
    <property type="match status" value="1"/>
</dbReference>
<keyword evidence="6" id="KW-1185">Reference proteome</keyword>
<feature type="repeat" description="WD" evidence="3">
    <location>
        <begin position="94"/>
        <end position="128"/>
    </location>
</feature>
<evidence type="ECO:0000256" key="1">
    <source>
        <dbReference type="ARBA" id="ARBA00022574"/>
    </source>
</evidence>
<keyword evidence="2" id="KW-0677">Repeat</keyword>
<dbReference type="SUPFAM" id="SSF50978">
    <property type="entry name" value="WD40 repeat-like"/>
    <property type="match status" value="1"/>
</dbReference>
<dbReference type="InterPro" id="IPR050630">
    <property type="entry name" value="WD_repeat_EMAP"/>
</dbReference>
<gene>
    <name evidence="5" type="ORF">CYMTET_29036</name>
</gene>
<reference evidence="5 6" key="1">
    <citation type="journal article" date="2015" name="Genome Biol. Evol.">
        <title>Comparative Genomics of a Bacterivorous Green Alga Reveals Evolutionary Causalities and Consequences of Phago-Mixotrophic Mode of Nutrition.</title>
        <authorList>
            <person name="Burns J.A."/>
            <person name="Paasch A."/>
            <person name="Narechania A."/>
            <person name="Kim E."/>
        </authorList>
    </citation>
    <scope>NUCLEOTIDE SEQUENCE [LARGE SCALE GENOMIC DNA]</scope>
    <source>
        <strain evidence="5 6">PLY_AMNH</strain>
    </source>
</reference>
<keyword evidence="1 3" id="KW-0853">WD repeat</keyword>
<dbReference type="PROSITE" id="PS50082">
    <property type="entry name" value="WD_REPEATS_2"/>
    <property type="match status" value="1"/>
</dbReference>
<sequence length="147" mass="16463">MSNSQSYEILYWNAATGAQIKESMRDVQWDTWTCVLGFPVMGIWPLDGEGAHGTDVNSVDRSPSHKYVVTADDRNQVKLFNYPCVVRQAPNRMYRGHASHVLHVRFSPDETHLVSVGGVDRAIFQWRVVPDHPPPQGNVGSAPYAQS</sequence>
<dbReference type="InterPro" id="IPR055442">
    <property type="entry name" value="Beta-prop_EML-like_2nd"/>
</dbReference>
<accession>A0AAE0FLL8</accession>
<dbReference type="Proteomes" id="UP001190700">
    <property type="component" value="Unassembled WGS sequence"/>
</dbReference>
<comment type="caution">
    <text evidence="5">The sequence shown here is derived from an EMBL/GenBank/DDBJ whole genome shotgun (WGS) entry which is preliminary data.</text>
</comment>
<evidence type="ECO:0000313" key="5">
    <source>
        <dbReference type="EMBL" id="KAK3262091.1"/>
    </source>
</evidence>
<dbReference type="AlphaFoldDB" id="A0AAE0FLL8"/>
<protein>
    <recommendedName>
        <fullName evidence="4">EML-like second beta-propeller domain-containing protein</fullName>
    </recommendedName>
</protein>
<dbReference type="InterPro" id="IPR015943">
    <property type="entry name" value="WD40/YVTN_repeat-like_dom_sf"/>
</dbReference>
<dbReference type="PANTHER" id="PTHR13720:SF33">
    <property type="entry name" value="HELP DOMAIN-CONTAINING PROTEIN"/>
    <property type="match status" value="1"/>
</dbReference>
<name>A0AAE0FLL8_9CHLO</name>
<evidence type="ECO:0000256" key="3">
    <source>
        <dbReference type="PROSITE-ProRule" id="PRU00221"/>
    </source>
</evidence>
<dbReference type="Pfam" id="PF23414">
    <property type="entry name" value="Beta-prop_EML_2"/>
    <property type="match status" value="1"/>
</dbReference>
<evidence type="ECO:0000313" key="6">
    <source>
        <dbReference type="Proteomes" id="UP001190700"/>
    </source>
</evidence>
<evidence type="ECO:0000259" key="4">
    <source>
        <dbReference type="Pfam" id="PF23414"/>
    </source>
</evidence>
<proteinExistence type="predicted"/>
<dbReference type="EMBL" id="LGRX02016461">
    <property type="protein sequence ID" value="KAK3262091.1"/>
    <property type="molecule type" value="Genomic_DNA"/>
</dbReference>
<dbReference type="SMART" id="SM00320">
    <property type="entry name" value="WD40"/>
    <property type="match status" value="2"/>
</dbReference>